<dbReference type="EMBL" id="SUVG01000004">
    <property type="protein sequence ID" value="MBE6421264.1"/>
    <property type="molecule type" value="Genomic_DNA"/>
</dbReference>
<organism evidence="1 2">
    <name type="scientific">Candidatus Avelusimicrobium gallicola</name>
    <dbReference type="NCBI Taxonomy" id="2562704"/>
    <lineage>
        <taxon>Bacteria</taxon>
        <taxon>Pseudomonadati</taxon>
        <taxon>Elusimicrobiota</taxon>
        <taxon>Elusimicrobia</taxon>
        <taxon>Elusimicrobiales</taxon>
        <taxon>Elusimicrobiaceae</taxon>
        <taxon>Candidatus Avelusimicrobium</taxon>
    </lineage>
</organism>
<gene>
    <name evidence="1" type="ORF">E7027_03935</name>
</gene>
<evidence type="ECO:0000313" key="1">
    <source>
        <dbReference type="EMBL" id="MBE6421264.1"/>
    </source>
</evidence>
<name>A0A928DS97_9BACT</name>
<sequence>MNKNKIYISLLLICLGTQTIFANSLKKYYSVVKAMGSTPHKLLGTGVIDASCNTLPSVAALNRVLQQKALTAVPLNFNAAAFPLEFIASPRNGVETLRNLAPAWKTRMRPLFTEEQLELVTLALGNTDKLLFREDASSLTLVNHEWDYASHFARELVTLAEEKGILFSNKQYKYLLGGRGAPENGLWMALHLMSLEGWLLHSNYTFPRQTYWKDGKQVPAAELSEEELTQRLLAKRVDFLIRTGNPANPIISRLIYLRESTRVNALVRTPKEWLEELEKWLENHEGAFPKGSFLKDGVIIPHEELTPAQLEEVRLASGIDRTLSMGDPADPVIIRIKELRDSGRVYSKRRTPQEWLVLLEEFVSRTGRLPRGSFSVNGKNLKAAELSPAQLDERNLSSALRHYISKGDPQDPTIARMIEIRDTYSTRK</sequence>
<dbReference type="Proteomes" id="UP000725649">
    <property type="component" value="Unassembled WGS sequence"/>
</dbReference>
<reference evidence="1" key="1">
    <citation type="submission" date="2019-04" db="EMBL/GenBank/DDBJ databases">
        <title>Evolution of Biomass-Degrading Anaerobic Consortia Revealed by Metagenomics.</title>
        <authorList>
            <person name="Peng X."/>
        </authorList>
    </citation>
    <scope>NUCLEOTIDE SEQUENCE</scope>
    <source>
        <strain evidence="1">SIG66</strain>
    </source>
</reference>
<proteinExistence type="predicted"/>
<evidence type="ECO:0000313" key="2">
    <source>
        <dbReference type="Proteomes" id="UP000725649"/>
    </source>
</evidence>
<comment type="caution">
    <text evidence="1">The sequence shown here is derived from an EMBL/GenBank/DDBJ whole genome shotgun (WGS) entry which is preliminary data.</text>
</comment>
<dbReference type="AlphaFoldDB" id="A0A928DS97"/>
<protein>
    <submittedName>
        <fullName evidence="1">Uncharacterized protein</fullName>
    </submittedName>
</protein>
<accession>A0A928DS97</accession>